<name>A0A3G9CWM7_METTE</name>
<accession>A0A3G9CWM7</accession>
<feature type="transmembrane region" description="Helical" evidence="1">
    <location>
        <begin position="68"/>
        <end position="94"/>
    </location>
</feature>
<protein>
    <submittedName>
        <fullName evidence="2">Uncharacterized protein</fullName>
    </submittedName>
</protein>
<evidence type="ECO:0000313" key="2">
    <source>
        <dbReference type="EMBL" id="BAW29161.1"/>
    </source>
</evidence>
<keyword evidence="1" id="KW-0812">Transmembrane</keyword>
<gene>
    <name evidence="2" type="ORF">MESMT1_1231</name>
</gene>
<evidence type="ECO:0000256" key="1">
    <source>
        <dbReference type="SAM" id="Phobius"/>
    </source>
</evidence>
<reference evidence="2 3" key="1">
    <citation type="submission" date="2016-09" db="EMBL/GenBank/DDBJ databases">
        <title>Complete Genome Sequence of Methanosarcina thermophila MT-1.</title>
        <authorList>
            <person name="Kouzuma A."/>
        </authorList>
    </citation>
    <scope>NUCLEOTIDE SEQUENCE [LARGE SCALE GENOMIC DNA]</scope>
    <source>
        <strain evidence="2 3">MT-1</strain>
    </source>
</reference>
<proteinExistence type="predicted"/>
<feature type="transmembrane region" description="Helical" evidence="1">
    <location>
        <begin position="119"/>
        <end position="152"/>
    </location>
</feature>
<sequence>MYELYKRAMSIIFSKLQFNLKKEWIDYLTFKEWKISYYKSLSLWLSVLNRFYTFFFKTLDYIVKVYTFLFYTSGLFLIAFLYFLVSAVICAAFQKRVYGFDVWNSKILLNYVDDFNMELVHLIAFFIYSLILTSFLLSIVGFLIFLLTYSIIKSLFPVKDNRVDTSDIPISFLENALWELETFDFSDDFFQKQKKKDQITQLISFALDYYIKVDDGNKNPDYTNLCYVLWSGHLSKTAKEDVLFRANGLYKKIDELCAKINIMNSEEEKNAIVHDLKIYLRVIKDRDLSKIEPIPYKIKEPNLTTNLIKAFIFLQKII</sequence>
<feature type="transmembrane region" description="Helical" evidence="1">
    <location>
        <begin position="37"/>
        <end position="56"/>
    </location>
</feature>
<evidence type="ECO:0000313" key="3">
    <source>
        <dbReference type="Proteomes" id="UP000265557"/>
    </source>
</evidence>
<keyword evidence="1" id="KW-0472">Membrane</keyword>
<dbReference type="EMBL" id="AP017646">
    <property type="protein sequence ID" value="BAW29161.1"/>
    <property type="molecule type" value="Genomic_DNA"/>
</dbReference>
<dbReference type="Proteomes" id="UP000265557">
    <property type="component" value="Chromosome"/>
</dbReference>
<keyword evidence="1" id="KW-1133">Transmembrane helix</keyword>
<dbReference type="AlphaFoldDB" id="A0A3G9CWM7"/>
<organism evidence="2 3">
    <name type="scientific">Methanosarcina thermophila</name>
    <dbReference type="NCBI Taxonomy" id="2210"/>
    <lineage>
        <taxon>Archaea</taxon>
        <taxon>Methanobacteriati</taxon>
        <taxon>Methanobacteriota</taxon>
        <taxon>Stenosarchaea group</taxon>
        <taxon>Methanomicrobia</taxon>
        <taxon>Methanosarcinales</taxon>
        <taxon>Methanosarcinaceae</taxon>
        <taxon>Methanosarcina</taxon>
    </lineage>
</organism>